<feature type="region of interest" description="Disordered" evidence="1">
    <location>
        <begin position="1"/>
        <end position="78"/>
    </location>
</feature>
<dbReference type="Ensembl" id="ENSTGUT00000036361.1">
    <property type="protein sequence ID" value="ENSTGUP00000019899.1"/>
    <property type="gene ID" value="ENSTGUG00000028446.1"/>
</dbReference>
<dbReference type="GeneTree" id="ENSGT00950000184554"/>
<reference evidence="2 3" key="1">
    <citation type="journal article" date="2010" name="Nature">
        <title>The genome of a songbird.</title>
        <authorList>
            <person name="Warren W.C."/>
            <person name="Clayton D.F."/>
            <person name="Ellegren H."/>
            <person name="Arnold A.P."/>
            <person name="Hillier L.W."/>
            <person name="Kunstner A."/>
            <person name="Searle S."/>
            <person name="White S."/>
            <person name="Vilella A.J."/>
            <person name="Fairley S."/>
            <person name="Heger A."/>
            <person name="Kong L."/>
            <person name="Ponting C.P."/>
            <person name="Jarvis E.D."/>
            <person name="Mello C.V."/>
            <person name="Minx P."/>
            <person name="Lovell P."/>
            <person name="Velho T.A."/>
            <person name="Ferris M."/>
            <person name="Balakrishnan C.N."/>
            <person name="Sinha S."/>
            <person name="Blatti C."/>
            <person name="London S.E."/>
            <person name="Li Y."/>
            <person name="Lin Y.C."/>
            <person name="George J."/>
            <person name="Sweedler J."/>
            <person name="Southey B."/>
            <person name="Gunaratne P."/>
            <person name="Watson M."/>
            <person name="Nam K."/>
            <person name="Backstrom N."/>
            <person name="Smeds L."/>
            <person name="Nabholz B."/>
            <person name="Itoh Y."/>
            <person name="Whitney O."/>
            <person name="Pfenning A.R."/>
            <person name="Howard J."/>
            <person name="Volker M."/>
            <person name="Skinner B.M."/>
            <person name="Griffin D.K."/>
            <person name="Ye L."/>
            <person name="McLaren W.M."/>
            <person name="Flicek P."/>
            <person name="Quesada V."/>
            <person name="Velasco G."/>
            <person name="Lopez-Otin C."/>
            <person name="Puente X.S."/>
            <person name="Olender T."/>
            <person name="Lancet D."/>
            <person name="Smit A.F."/>
            <person name="Hubley R."/>
            <person name="Konkel M.K."/>
            <person name="Walker J.A."/>
            <person name="Batzer M.A."/>
            <person name="Gu W."/>
            <person name="Pollock D.D."/>
            <person name="Chen L."/>
            <person name="Cheng Z."/>
            <person name="Eichler E.E."/>
            <person name="Stapley J."/>
            <person name="Slate J."/>
            <person name="Ekblom R."/>
            <person name="Birkhead T."/>
            <person name="Burke T."/>
            <person name="Burt D."/>
            <person name="Scharff C."/>
            <person name="Adam I."/>
            <person name="Richard H."/>
            <person name="Sultan M."/>
            <person name="Soldatov A."/>
            <person name="Lehrach H."/>
            <person name="Edwards S.V."/>
            <person name="Yang S.P."/>
            <person name="Li X."/>
            <person name="Graves T."/>
            <person name="Fulton L."/>
            <person name="Nelson J."/>
            <person name="Chinwalla A."/>
            <person name="Hou S."/>
            <person name="Mardis E.R."/>
            <person name="Wilson R.K."/>
        </authorList>
    </citation>
    <scope>NUCLEOTIDE SEQUENCE [LARGE SCALE GENOMIC DNA]</scope>
</reference>
<evidence type="ECO:0000313" key="2">
    <source>
        <dbReference type="Ensembl" id="ENSTGUP00000019899.1"/>
    </source>
</evidence>
<protein>
    <submittedName>
        <fullName evidence="2">KIAA1143</fullName>
    </submittedName>
</protein>
<name>A0A674GBH3_TAEGU</name>
<organism evidence="2 3">
    <name type="scientific">Taeniopygia guttata</name>
    <name type="common">Zebra finch</name>
    <name type="synonym">Poephila guttata</name>
    <dbReference type="NCBI Taxonomy" id="59729"/>
    <lineage>
        <taxon>Eukaryota</taxon>
        <taxon>Metazoa</taxon>
        <taxon>Chordata</taxon>
        <taxon>Craniata</taxon>
        <taxon>Vertebrata</taxon>
        <taxon>Euteleostomi</taxon>
        <taxon>Archelosauria</taxon>
        <taxon>Archosauria</taxon>
        <taxon>Dinosauria</taxon>
        <taxon>Saurischia</taxon>
        <taxon>Theropoda</taxon>
        <taxon>Coelurosauria</taxon>
        <taxon>Aves</taxon>
        <taxon>Neognathae</taxon>
        <taxon>Neoaves</taxon>
        <taxon>Telluraves</taxon>
        <taxon>Australaves</taxon>
        <taxon>Passeriformes</taxon>
        <taxon>Passeroidea</taxon>
        <taxon>Estrildidae</taxon>
        <taxon>Estrildinae</taxon>
        <taxon>Taeniopygia</taxon>
    </lineage>
</organism>
<dbReference type="InterPro" id="IPR040219">
    <property type="entry name" value="KIAA1143-like"/>
</dbReference>
<dbReference type="AlphaFoldDB" id="A0A674GBH3"/>
<accession>A0A674GBH3</accession>
<reference evidence="2" key="2">
    <citation type="submission" date="2025-08" db="UniProtKB">
        <authorList>
            <consortium name="Ensembl"/>
        </authorList>
    </citation>
    <scope>IDENTIFICATION</scope>
</reference>
<gene>
    <name evidence="2" type="primary">KIAA1143</name>
</gene>
<reference evidence="2" key="3">
    <citation type="submission" date="2025-09" db="UniProtKB">
        <authorList>
            <consortium name="Ensembl"/>
        </authorList>
    </citation>
    <scope>IDENTIFICATION</scope>
</reference>
<feature type="compositionally biased region" description="Basic residues" evidence="1">
    <location>
        <begin position="60"/>
        <end position="74"/>
    </location>
</feature>
<evidence type="ECO:0000313" key="3">
    <source>
        <dbReference type="Proteomes" id="UP000007754"/>
    </source>
</evidence>
<dbReference type="PANTHER" id="PTHR31195:SF2">
    <property type="entry name" value="GEO02494P1"/>
    <property type="match status" value="1"/>
</dbReference>
<dbReference type="InParanoid" id="A0A674GBH3"/>
<evidence type="ECO:0000256" key="1">
    <source>
        <dbReference type="SAM" id="MobiDB-lite"/>
    </source>
</evidence>
<dbReference type="PANTHER" id="PTHR31195">
    <property type="entry name" value="GEO02494P1"/>
    <property type="match status" value="1"/>
</dbReference>
<dbReference type="Proteomes" id="UP000007754">
    <property type="component" value="Chromosome 2"/>
</dbReference>
<keyword evidence="3" id="KW-1185">Reference proteome</keyword>
<proteinExistence type="predicted"/>
<sequence>RYPRLLPEPRAHPQAPSQPLPLTSHAGSHGRAEPGNSRPPLQNGGAFEFGAQRSGPAPCRARRGRRHVARHGGRAARPEARAAAAAAAAAMSKRNQVSYVRPAEPAFLSRFKQRVGYREGPTVDTKMMNQNPLMEKLCSGNQSNVHQRSVWTSILAYRRRNILKNNPVIFLN</sequence>